<protein>
    <recommendedName>
        <fullName evidence="2">Glycosyltransferase subfamily 4-like N-terminal domain-containing protein</fullName>
    </recommendedName>
</protein>
<dbReference type="Proteomes" id="UP000322983">
    <property type="component" value="Chromosome"/>
</dbReference>
<accession>A0A510DRM3</accession>
<dbReference type="GeneID" id="41714011"/>
<dbReference type="SUPFAM" id="SSF53756">
    <property type="entry name" value="UDP-Glycosyltransferase/glycogen phosphorylase"/>
    <property type="match status" value="1"/>
</dbReference>
<gene>
    <name evidence="3" type="ORF">IC006_0112</name>
</gene>
<dbReference type="PANTHER" id="PTHR46401:SF2">
    <property type="entry name" value="GLYCOSYLTRANSFERASE WBBK-RELATED"/>
    <property type="match status" value="1"/>
</dbReference>
<dbReference type="EMBL" id="AP018929">
    <property type="protein sequence ID" value="BBG22828.1"/>
    <property type="molecule type" value="Genomic_DNA"/>
</dbReference>
<evidence type="ECO:0000313" key="4">
    <source>
        <dbReference type="Proteomes" id="UP000322983"/>
    </source>
</evidence>
<dbReference type="Pfam" id="PF13692">
    <property type="entry name" value="Glyco_trans_1_4"/>
    <property type="match status" value="1"/>
</dbReference>
<name>A0A510DRM3_9CREN</name>
<proteinExistence type="predicted"/>
<dbReference type="PANTHER" id="PTHR46401">
    <property type="entry name" value="GLYCOSYLTRANSFERASE WBBK-RELATED"/>
    <property type="match status" value="1"/>
</dbReference>
<dbReference type="OrthoDB" id="132546at2157"/>
<keyword evidence="1" id="KW-0808">Transferase</keyword>
<evidence type="ECO:0000313" key="3">
    <source>
        <dbReference type="EMBL" id="BBG22828.1"/>
    </source>
</evidence>
<dbReference type="RefSeq" id="WP_149528189.1">
    <property type="nucleotide sequence ID" value="NZ_AP018929.1"/>
</dbReference>
<reference evidence="3 4" key="1">
    <citation type="journal article" date="2020" name="Int. J. Syst. Evol. Microbiol.">
        <title>Sulfuracidifex tepidarius gen. nov., sp. nov. and transfer of Sulfolobus metallicus Huber and Stetter 1992 to the genus Sulfuracidifex as Sulfuracidifex metallicus comb. nov.</title>
        <authorList>
            <person name="Itoh T."/>
            <person name="Miura T."/>
            <person name="Sakai H.D."/>
            <person name="Kato S."/>
            <person name="Ohkuma M."/>
            <person name="Takashina T."/>
        </authorList>
    </citation>
    <scope>NUCLEOTIDE SEQUENCE [LARGE SCALE GENOMIC DNA]</scope>
    <source>
        <strain evidence="3 4">IC-006</strain>
    </source>
</reference>
<sequence length="361" mass="41593">MLRVLLVTHGELSIKKMGYIVRVNNLIHCLKQRDDVYLKIIEYPNLMVAEGKQVPQEDTIRLNAPRNWFVFGPKLIFDSILKMPFIKKFDIIVIEGSVFFPYAFIGRILGKKVVYDSHAFISMISRKTAGISNFIKRRIIGESLDWLAVKTSHYTITVSNYDLEYAKNYFKIKPNKIFTIPNSVEIKACHPVNNVGKYWLFVGDMTFEPNYLAVLEIFKIAERLRNERFVIVGRGNERFLHHPSNVDFTGMVDSLDELYMNAKGCLIPLFIGAGIKTKVIECMSYGKRVLTTRVGVEGLENLHEVEGHGLTVKDDIDGLIEEVSHDDKTNIYLELIQYVKKYYSLCVMCKKLDEFIDVVKQ</sequence>
<dbReference type="GO" id="GO:0016757">
    <property type="term" value="F:glycosyltransferase activity"/>
    <property type="evidence" value="ECO:0007669"/>
    <property type="project" value="TreeGrafter"/>
</dbReference>
<dbReference type="STRING" id="1294262.GCA_001316085_00914"/>
<dbReference type="Gene3D" id="3.40.50.2000">
    <property type="entry name" value="Glycogen Phosphorylase B"/>
    <property type="match status" value="2"/>
</dbReference>
<dbReference type="InterPro" id="IPR028098">
    <property type="entry name" value="Glyco_trans_4-like_N"/>
</dbReference>
<keyword evidence="4" id="KW-1185">Reference proteome</keyword>
<dbReference type="CDD" id="cd03801">
    <property type="entry name" value="GT4_PimA-like"/>
    <property type="match status" value="1"/>
</dbReference>
<feature type="domain" description="Glycosyltransferase subfamily 4-like N-terminal" evidence="2">
    <location>
        <begin position="58"/>
        <end position="186"/>
    </location>
</feature>
<dbReference type="Pfam" id="PF13439">
    <property type="entry name" value="Glyco_transf_4"/>
    <property type="match status" value="1"/>
</dbReference>
<evidence type="ECO:0000256" key="1">
    <source>
        <dbReference type="ARBA" id="ARBA00022679"/>
    </source>
</evidence>
<evidence type="ECO:0000259" key="2">
    <source>
        <dbReference type="Pfam" id="PF13439"/>
    </source>
</evidence>
<dbReference type="AlphaFoldDB" id="A0A510DRM3"/>
<dbReference type="KEGG" id="step:IC006_0112"/>
<organism evidence="3 4">
    <name type="scientific">Sulfuracidifex tepidarius</name>
    <dbReference type="NCBI Taxonomy" id="1294262"/>
    <lineage>
        <taxon>Archaea</taxon>
        <taxon>Thermoproteota</taxon>
        <taxon>Thermoprotei</taxon>
        <taxon>Sulfolobales</taxon>
        <taxon>Sulfolobaceae</taxon>
        <taxon>Sulfuracidifex</taxon>
    </lineage>
</organism>